<organism evidence="3">
    <name type="scientific">Tanacetum cinerariifolium</name>
    <name type="common">Dalmatian daisy</name>
    <name type="synonym">Chrysanthemum cinerariifolium</name>
    <dbReference type="NCBI Taxonomy" id="118510"/>
    <lineage>
        <taxon>Eukaryota</taxon>
        <taxon>Viridiplantae</taxon>
        <taxon>Streptophyta</taxon>
        <taxon>Embryophyta</taxon>
        <taxon>Tracheophyta</taxon>
        <taxon>Spermatophyta</taxon>
        <taxon>Magnoliopsida</taxon>
        <taxon>eudicotyledons</taxon>
        <taxon>Gunneridae</taxon>
        <taxon>Pentapetalae</taxon>
        <taxon>asterids</taxon>
        <taxon>campanulids</taxon>
        <taxon>Asterales</taxon>
        <taxon>Asteraceae</taxon>
        <taxon>Asteroideae</taxon>
        <taxon>Anthemideae</taxon>
        <taxon>Anthemidinae</taxon>
        <taxon>Tanacetum</taxon>
    </lineage>
</organism>
<evidence type="ECO:0000313" key="3">
    <source>
        <dbReference type="EMBL" id="GEU47634.1"/>
    </source>
</evidence>
<keyword evidence="2" id="KW-0812">Transmembrane</keyword>
<protein>
    <submittedName>
        <fullName evidence="3">Uncharacterized protein</fullName>
    </submittedName>
</protein>
<gene>
    <name evidence="3" type="ORF">Tci_019612</name>
</gene>
<dbReference type="EMBL" id="BKCJ010002300">
    <property type="protein sequence ID" value="GEU47634.1"/>
    <property type="molecule type" value="Genomic_DNA"/>
</dbReference>
<dbReference type="AlphaFoldDB" id="A0A6L2KID1"/>
<keyword evidence="2" id="KW-0472">Membrane</keyword>
<evidence type="ECO:0000256" key="2">
    <source>
        <dbReference type="SAM" id="Phobius"/>
    </source>
</evidence>
<evidence type="ECO:0000256" key="1">
    <source>
        <dbReference type="SAM" id="MobiDB-lite"/>
    </source>
</evidence>
<accession>A0A6L2KID1</accession>
<proteinExistence type="predicted"/>
<reference evidence="3" key="1">
    <citation type="journal article" date="2019" name="Sci. Rep.">
        <title>Draft genome of Tanacetum cinerariifolium, the natural source of mosquito coil.</title>
        <authorList>
            <person name="Yamashiro T."/>
            <person name="Shiraishi A."/>
            <person name="Satake H."/>
            <person name="Nakayama K."/>
        </authorList>
    </citation>
    <scope>NUCLEOTIDE SEQUENCE</scope>
</reference>
<feature type="transmembrane region" description="Helical" evidence="2">
    <location>
        <begin position="59"/>
        <end position="83"/>
    </location>
</feature>
<name>A0A6L2KID1_TANCI</name>
<keyword evidence="2" id="KW-1133">Transmembrane helix</keyword>
<sequence length="207" mass="22739">MEEHEGGGDTDSIAGTNLHTQHPCERFLISSDSSHHSSANATDAEVTSFVRSFVLPPPAMTVAVTTTVIVGASFALMDIFAFIRHVEPTKVRVSEKQIEEGQVPLLVSTKGRVVPIAGEDNHAGSIVRVDHDTIKNVDYDDPNKKSGDVDQEDRSEENDHVGQDESATIPVDEEVQVTAVDKPIHLCINKQRKTIRCSSRTHMKLYK</sequence>
<feature type="region of interest" description="Disordered" evidence="1">
    <location>
        <begin position="134"/>
        <end position="170"/>
    </location>
</feature>
<feature type="compositionally biased region" description="Basic and acidic residues" evidence="1">
    <location>
        <begin position="134"/>
        <end position="148"/>
    </location>
</feature>
<comment type="caution">
    <text evidence="3">The sequence shown here is derived from an EMBL/GenBank/DDBJ whole genome shotgun (WGS) entry which is preliminary data.</text>
</comment>